<evidence type="ECO:0000313" key="3">
    <source>
        <dbReference type="Proteomes" id="UP000198900"/>
    </source>
</evidence>
<evidence type="ECO:0000256" key="1">
    <source>
        <dbReference type="SAM" id="MobiDB-lite"/>
    </source>
</evidence>
<comment type="caution">
    <text evidence="2">The sequence shown here is derived from an EMBL/GenBank/DDBJ whole genome shotgun (WGS) entry which is preliminary data.</text>
</comment>
<protein>
    <submittedName>
        <fullName evidence="2">Uncharacterized protein</fullName>
    </submittedName>
</protein>
<dbReference type="RefSeq" id="WP_091778081.1">
    <property type="nucleotide sequence ID" value="NZ_FNDI01000005.1"/>
</dbReference>
<evidence type="ECO:0000313" key="2">
    <source>
        <dbReference type="EMBL" id="SDH56046.1"/>
    </source>
</evidence>
<sequence>MKSRVEAYWRCVERRLPKDELVEVEERRPRPIQGDEAGNADNESEWRGGPKSVTQTICPEYYFYRSLRHRDAKGRWGVFVLSGGVSTLTECLSGAIADREQAERLAIDFLHTCGDAHYRFDIYAMSCEGLLGRRRYAQFHHEAALPGHINFEHTYVYHCAKVWAADNGLDAEVERIFRSWTDDDRGWHWSRRRVGAYLSTALLDGYNALTQGLRFDQAEWVDCLPEEFANECPKVRLSSASLPVLKAVLTARTREQWFQRWGISKNKGAVIDGPIRIIGENFDDGLFPLAISQVNGDFELIDTNVRDFWQAMPSSVIGNANISSEKPFDTFSQKEGIIVCPDGRRKNALIHVAGTLRVTVLEAGPERLPGKKSGAVLALNRVRVEELIATSPLEEHADTRINWVDILRQFRRQNIPDCMDALFEADCKSAARLCDADDESGRKP</sequence>
<feature type="region of interest" description="Disordered" evidence="1">
    <location>
        <begin position="23"/>
        <end position="50"/>
    </location>
</feature>
<name>A0A7Z7B4I3_9BURK</name>
<dbReference type="AlphaFoldDB" id="A0A7Z7B4I3"/>
<dbReference type="EMBL" id="FNDI01000005">
    <property type="protein sequence ID" value="SDH56046.1"/>
    <property type="molecule type" value="Genomic_DNA"/>
</dbReference>
<gene>
    <name evidence="2" type="ORF">SAMN04487926_105299</name>
</gene>
<reference evidence="2" key="1">
    <citation type="submission" date="2016-10" db="EMBL/GenBank/DDBJ databases">
        <authorList>
            <person name="Varghese N."/>
            <person name="Submissions S."/>
        </authorList>
    </citation>
    <scope>NUCLEOTIDE SEQUENCE [LARGE SCALE GENOMIC DNA]</scope>
    <source>
        <strain evidence="2">YR281</strain>
    </source>
</reference>
<keyword evidence="3" id="KW-1185">Reference proteome</keyword>
<organism evidence="2 3">
    <name type="scientific">Paraburkholderia steynii</name>
    <dbReference type="NCBI Taxonomy" id="1245441"/>
    <lineage>
        <taxon>Bacteria</taxon>
        <taxon>Pseudomonadati</taxon>
        <taxon>Pseudomonadota</taxon>
        <taxon>Betaproteobacteria</taxon>
        <taxon>Burkholderiales</taxon>
        <taxon>Burkholderiaceae</taxon>
        <taxon>Paraburkholderia</taxon>
    </lineage>
</organism>
<dbReference type="Proteomes" id="UP000198900">
    <property type="component" value="Unassembled WGS sequence"/>
</dbReference>
<proteinExistence type="predicted"/>
<accession>A0A7Z7B4I3</accession>